<keyword evidence="2" id="KW-0645">Protease</keyword>
<keyword evidence="3" id="KW-0378">Hydrolase</keyword>
<dbReference type="InterPro" id="IPR056002">
    <property type="entry name" value="DUF7580"/>
</dbReference>
<evidence type="ECO:0000256" key="2">
    <source>
        <dbReference type="ARBA" id="ARBA00022670"/>
    </source>
</evidence>
<dbReference type="InterPro" id="IPR036852">
    <property type="entry name" value="Peptidase_S8/S53_dom_sf"/>
</dbReference>
<feature type="domain" description="Peptidase S8/S53" evidence="6">
    <location>
        <begin position="728"/>
        <end position="921"/>
    </location>
</feature>
<reference evidence="8 9" key="1">
    <citation type="submission" date="2017-06" db="EMBL/GenBank/DDBJ databases">
        <title>Comparative genomic analysis of Ambrosia Fusariam Clade fungi.</title>
        <authorList>
            <person name="Stajich J.E."/>
            <person name="Carrillo J."/>
            <person name="Kijimoto T."/>
            <person name="Eskalen A."/>
            <person name="O'Donnell K."/>
            <person name="Kasson M."/>
        </authorList>
    </citation>
    <scope>NUCLEOTIDE SEQUENCE [LARGE SCALE GENOMIC DNA]</scope>
    <source>
        <strain evidence="8 9">NRRL62584</strain>
    </source>
</reference>
<evidence type="ECO:0000313" key="9">
    <source>
        <dbReference type="Proteomes" id="UP000288168"/>
    </source>
</evidence>
<dbReference type="Proteomes" id="UP000288168">
    <property type="component" value="Unassembled WGS sequence"/>
</dbReference>
<dbReference type="GO" id="GO:0004252">
    <property type="term" value="F:serine-type endopeptidase activity"/>
    <property type="evidence" value="ECO:0007669"/>
    <property type="project" value="InterPro"/>
</dbReference>
<evidence type="ECO:0000313" key="8">
    <source>
        <dbReference type="EMBL" id="RSL42808.1"/>
    </source>
</evidence>
<keyword evidence="4" id="KW-0720">Serine protease</keyword>
<name>A0A428NPT2_9HYPO</name>
<dbReference type="OrthoDB" id="206201at2759"/>
<dbReference type="GO" id="GO:0006508">
    <property type="term" value="P:proteolysis"/>
    <property type="evidence" value="ECO:0007669"/>
    <property type="project" value="UniProtKB-KW"/>
</dbReference>
<dbReference type="PANTHER" id="PTHR43806">
    <property type="entry name" value="PEPTIDASE S8"/>
    <property type="match status" value="1"/>
</dbReference>
<evidence type="ECO:0000256" key="4">
    <source>
        <dbReference type="ARBA" id="ARBA00022825"/>
    </source>
</evidence>
<dbReference type="Pfam" id="PF24476">
    <property type="entry name" value="DUF7580"/>
    <property type="match status" value="1"/>
</dbReference>
<organism evidence="8 9">
    <name type="scientific">Fusarium duplospermum</name>
    <dbReference type="NCBI Taxonomy" id="1325734"/>
    <lineage>
        <taxon>Eukaryota</taxon>
        <taxon>Fungi</taxon>
        <taxon>Dikarya</taxon>
        <taxon>Ascomycota</taxon>
        <taxon>Pezizomycotina</taxon>
        <taxon>Sordariomycetes</taxon>
        <taxon>Hypocreomycetidae</taxon>
        <taxon>Hypocreales</taxon>
        <taxon>Nectriaceae</taxon>
        <taxon>Fusarium</taxon>
        <taxon>Fusarium solani species complex</taxon>
    </lineage>
</organism>
<dbReference type="InterPro" id="IPR050131">
    <property type="entry name" value="Peptidase_S8_subtilisin-like"/>
</dbReference>
<dbReference type="PROSITE" id="PS51892">
    <property type="entry name" value="SUBTILASE"/>
    <property type="match status" value="1"/>
</dbReference>
<protein>
    <submittedName>
        <fullName evidence="8">Uncharacterized protein</fullName>
    </submittedName>
</protein>
<comment type="caution">
    <text evidence="8">The sequence shown here is derived from an EMBL/GenBank/DDBJ whole genome shotgun (WGS) entry which is preliminary data.</text>
</comment>
<evidence type="ECO:0000256" key="5">
    <source>
        <dbReference type="PROSITE-ProRule" id="PRU01240"/>
    </source>
</evidence>
<proteinExistence type="inferred from homology"/>
<evidence type="ECO:0000256" key="3">
    <source>
        <dbReference type="ARBA" id="ARBA00022801"/>
    </source>
</evidence>
<dbReference type="InterPro" id="IPR023827">
    <property type="entry name" value="Peptidase_S8_Asp-AS"/>
</dbReference>
<accession>A0A428NPT2</accession>
<dbReference type="Pfam" id="PF00082">
    <property type="entry name" value="Peptidase_S8"/>
    <property type="match status" value="1"/>
</dbReference>
<evidence type="ECO:0000259" key="7">
    <source>
        <dbReference type="Pfam" id="PF24476"/>
    </source>
</evidence>
<comment type="caution">
    <text evidence="5">Lacks conserved residue(s) required for the propagation of feature annotation.</text>
</comment>
<comment type="similarity">
    <text evidence="1 5">Belongs to the peptidase S8 family.</text>
</comment>
<dbReference type="Gene3D" id="3.40.50.200">
    <property type="entry name" value="Peptidase S8/S53 domain"/>
    <property type="match status" value="1"/>
</dbReference>
<dbReference type="CDD" id="cd00306">
    <property type="entry name" value="Peptidases_S8_S53"/>
    <property type="match status" value="1"/>
</dbReference>
<dbReference type="InterPro" id="IPR000209">
    <property type="entry name" value="Peptidase_S8/S53_dom"/>
</dbReference>
<feature type="domain" description="DUF7580" evidence="7">
    <location>
        <begin position="270"/>
        <end position="579"/>
    </location>
</feature>
<dbReference type="PROSITE" id="PS00136">
    <property type="entry name" value="SUBTILASE_ASP"/>
    <property type="match status" value="1"/>
</dbReference>
<dbReference type="AlphaFoldDB" id="A0A428NPT2"/>
<keyword evidence="9" id="KW-1185">Reference proteome</keyword>
<dbReference type="PANTHER" id="PTHR43806:SF11">
    <property type="entry name" value="CEREVISIN-RELATED"/>
    <property type="match status" value="1"/>
</dbReference>
<sequence>MRVRDTLGGTQVLQAAPTWSSDALKGVQLKLNAMAISSEPKDGAGNEALLLDTVGTILQMAKIARINETNEEVRVFYSHLSWNCFRLQEQLTSARQTLSRLDGDLVSQALGHLGSLVPESGLHELPTYPITPEVRLETLCLHWDETRRRNDQPEVDFVHCWLRPGFSEEQRREVDKALESCADQLERQLPEQRSLRPVHKHTSPEVSEPPYAVCKAAKSIYDALVNCKGCSCPDQHDFKAKLELGTYRSPAKNQVVKPARRRIRRGRGEDDASGGIELDMFLSMERDWHEFRVQTVKERVVRFDPPVDDASCRGSNMAEQYAKVERLCRPIIKTKTKALQRLVLRLTSGELFEIGFEKSNFQIDHNAEPISLSQCFEDRQDFFTEKTKRILSLIIGYTVLHLHGTSWLQPGWGSSNIKFFQTTSCKTPLRPFIEAQLPKAGSDALDRDFKSIGDDIEDDDDELDSGHCCPEVVALAVVLMEVYFAKPFKRLAAMHDIQLIETKSGRITLMDVDQVFEGDEENEEGWRSQIPEDSPLLEAIDNCLDAELWEDDEGQPLDNATLRSRIYQKVVRPLELDLTNGFRNIQLDEVDQYARNLDFGKWGQPMSSQDSDSRPGLLCPRDVMPMRSPSPGAFALLPPGQFIAADAWKYMHHSSRLHSLGSISASDVDSLSNCDVDYKAFQFFDDQLGDGEQSAVETNKYLRWKAEYNGVYKKFVGDYLQSPPSQPVKIAVLDTGIDRDHFVFEAREDNLKGKKNCYNESQKNVPDTHGHGTFTASLILDYAPDASLYVIKIADKENTRPDARIVANAINYAIDKWDVDIISMSFGWPSSDFDGYEALEDAIDKAISKKVLMFAAAANSGGRLGRAYPASSSQVICVHSTNTNGSASDFSPTAEPNAINIATVGESVQSAWPMLLCQNTNAECLMSRSVCTATSL</sequence>
<dbReference type="EMBL" id="NKCI01000349">
    <property type="protein sequence ID" value="RSL42808.1"/>
    <property type="molecule type" value="Genomic_DNA"/>
</dbReference>
<dbReference type="SUPFAM" id="SSF52743">
    <property type="entry name" value="Subtilisin-like"/>
    <property type="match status" value="1"/>
</dbReference>
<evidence type="ECO:0000259" key="6">
    <source>
        <dbReference type="Pfam" id="PF00082"/>
    </source>
</evidence>
<evidence type="ECO:0000256" key="1">
    <source>
        <dbReference type="ARBA" id="ARBA00011073"/>
    </source>
</evidence>
<gene>
    <name evidence="8" type="ORF">CEP54_015339</name>
</gene>